<reference evidence="1 2" key="1">
    <citation type="journal article" date="2024" name="Plant Biotechnol. J.">
        <title>Genome and CRISPR/Cas9 system of a widespread forest tree (Populus alba) in the world.</title>
        <authorList>
            <person name="Liu Y.J."/>
            <person name="Jiang P.F."/>
            <person name="Han X.M."/>
            <person name="Li X.Y."/>
            <person name="Wang H.M."/>
            <person name="Wang Y.J."/>
            <person name="Wang X.X."/>
            <person name="Zeng Q.Y."/>
        </authorList>
    </citation>
    <scope>NUCLEOTIDE SEQUENCE [LARGE SCALE GENOMIC DNA]</scope>
    <source>
        <strain evidence="2">cv. PAL-ZL1</strain>
    </source>
</reference>
<name>A0ACC4B379_POPAL</name>
<sequence length="101" mass="11629">MHRENEVPDPVFTKDTSNVSKDASHSFSTDRPGKQRIVARVSTWPIETQVEMWPFRRLNFAENDTIKKVISYDPSSIERDLCALETKLFDSDIICSKLLKA</sequence>
<proteinExistence type="predicted"/>
<keyword evidence="2" id="KW-1185">Reference proteome</keyword>
<protein>
    <submittedName>
        <fullName evidence="1">Uncharacterized protein</fullName>
    </submittedName>
</protein>
<dbReference type="EMBL" id="RCHU02000014">
    <property type="protein sequence ID" value="KAL3572422.1"/>
    <property type="molecule type" value="Genomic_DNA"/>
</dbReference>
<comment type="caution">
    <text evidence="1">The sequence shown here is derived from an EMBL/GenBank/DDBJ whole genome shotgun (WGS) entry which is preliminary data.</text>
</comment>
<evidence type="ECO:0000313" key="1">
    <source>
        <dbReference type="EMBL" id="KAL3572422.1"/>
    </source>
</evidence>
<gene>
    <name evidence="1" type="ORF">D5086_026326</name>
</gene>
<evidence type="ECO:0000313" key="2">
    <source>
        <dbReference type="Proteomes" id="UP000309997"/>
    </source>
</evidence>
<accession>A0ACC4B379</accession>
<organism evidence="1 2">
    <name type="scientific">Populus alba</name>
    <name type="common">White poplar</name>
    <dbReference type="NCBI Taxonomy" id="43335"/>
    <lineage>
        <taxon>Eukaryota</taxon>
        <taxon>Viridiplantae</taxon>
        <taxon>Streptophyta</taxon>
        <taxon>Embryophyta</taxon>
        <taxon>Tracheophyta</taxon>
        <taxon>Spermatophyta</taxon>
        <taxon>Magnoliopsida</taxon>
        <taxon>eudicotyledons</taxon>
        <taxon>Gunneridae</taxon>
        <taxon>Pentapetalae</taxon>
        <taxon>rosids</taxon>
        <taxon>fabids</taxon>
        <taxon>Malpighiales</taxon>
        <taxon>Salicaceae</taxon>
        <taxon>Saliceae</taxon>
        <taxon>Populus</taxon>
    </lineage>
</organism>
<dbReference type="Proteomes" id="UP000309997">
    <property type="component" value="Unassembled WGS sequence"/>
</dbReference>